<dbReference type="GO" id="GO:0009691">
    <property type="term" value="P:cytokinin biosynthetic process"/>
    <property type="evidence" value="ECO:0007669"/>
    <property type="project" value="UniProtKB-KW"/>
</dbReference>
<name>A0AAV6WSF5_9LAMI</name>
<evidence type="ECO:0000313" key="11">
    <source>
        <dbReference type="EMBL" id="KAG8373029.1"/>
    </source>
</evidence>
<protein>
    <recommendedName>
        <fullName evidence="10">adenylate dimethylallyltransferase (ADP/ATP-dependent)</fullName>
        <ecNumber evidence="10">2.5.1.112</ecNumber>
    </recommendedName>
</protein>
<reference evidence="11" key="1">
    <citation type="submission" date="2019-10" db="EMBL/GenBank/DDBJ databases">
        <authorList>
            <person name="Zhang R."/>
            <person name="Pan Y."/>
            <person name="Wang J."/>
            <person name="Ma R."/>
            <person name="Yu S."/>
        </authorList>
    </citation>
    <scope>NUCLEOTIDE SEQUENCE</scope>
    <source>
        <strain evidence="11">LA-IB0</strain>
        <tissue evidence="11">Leaf</tissue>
    </source>
</reference>
<proteinExistence type="inferred from homology"/>
<keyword evidence="5" id="KW-0067">ATP-binding</keyword>
<evidence type="ECO:0000256" key="5">
    <source>
        <dbReference type="ARBA" id="ARBA00022840"/>
    </source>
</evidence>
<evidence type="ECO:0000256" key="10">
    <source>
        <dbReference type="ARBA" id="ARBA00066838"/>
    </source>
</evidence>
<dbReference type="GO" id="GO:0052381">
    <property type="term" value="F:tRNA dimethylallyltransferase activity"/>
    <property type="evidence" value="ECO:0007669"/>
    <property type="project" value="TreeGrafter"/>
</dbReference>
<gene>
    <name evidence="11" type="ORF">BUALT_Bualt12G0128400</name>
</gene>
<dbReference type="FunFam" id="1.10.287.890:FF:000002">
    <property type="entry name" value="Adenylate isopentenyltransferase 5, chloroplastic"/>
    <property type="match status" value="1"/>
</dbReference>
<organism evidence="11 12">
    <name type="scientific">Buddleja alternifolia</name>
    <dbReference type="NCBI Taxonomy" id="168488"/>
    <lineage>
        <taxon>Eukaryota</taxon>
        <taxon>Viridiplantae</taxon>
        <taxon>Streptophyta</taxon>
        <taxon>Embryophyta</taxon>
        <taxon>Tracheophyta</taxon>
        <taxon>Spermatophyta</taxon>
        <taxon>Magnoliopsida</taxon>
        <taxon>eudicotyledons</taxon>
        <taxon>Gunneridae</taxon>
        <taxon>Pentapetalae</taxon>
        <taxon>asterids</taxon>
        <taxon>lamiids</taxon>
        <taxon>Lamiales</taxon>
        <taxon>Scrophulariaceae</taxon>
        <taxon>Buddlejeae</taxon>
        <taxon>Buddleja</taxon>
    </lineage>
</organism>
<dbReference type="SUPFAM" id="SSF52540">
    <property type="entry name" value="P-loop containing nucleoside triphosphate hydrolases"/>
    <property type="match status" value="1"/>
</dbReference>
<evidence type="ECO:0000256" key="1">
    <source>
        <dbReference type="ARBA" id="ARBA00005842"/>
    </source>
</evidence>
<dbReference type="InterPro" id="IPR027417">
    <property type="entry name" value="P-loop_NTPase"/>
</dbReference>
<evidence type="ECO:0000256" key="2">
    <source>
        <dbReference type="ARBA" id="ARBA00022679"/>
    </source>
</evidence>
<comment type="function">
    <text evidence="9">Involved in cytokinin biosynthesis. Catalyzes the transfer of an isopentenyl group from dimethylallyl diphosphate (DMAPP) to ATP and ADP.</text>
</comment>
<keyword evidence="3" id="KW-0203">Cytokinin biosynthesis</keyword>
<evidence type="ECO:0000256" key="9">
    <source>
        <dbReference type="ARBA" id="ARBA00055191"/>
    </source>
</evidence>
<keyword evidence="12" id="KW-1185">Reference proteome</keyword>
<dbReference type="Pfam" id="PF01715">
    <property type="entry name" value="IPPT"/>
    <property type="match status" value="2"/>
</dbReference>
<comment type="similarity">
    <text evidence="1">Belongs to the IPP transferase family.</text>
</comment>
<dbReference type="Proteomes" id="UP000826271">
    <property type="component" value="Unassembled WGS sequence"/>
</dbReference>
<keyword evidence="2" id="KW-0808">Transferase</keyword>
<comment type="catalytic activity">
    <reaction evidence="8">
        <text>dimethylallyl diphosphate + ADP = N(6)-(dimethylallyl)adenosine 5'-diphosphate + diphosphate</text>
        <dbReference type="Rhea" id="RHEA:36327"/>
        <dbReference type="ChEBI" id="CHEBI:33019"/>
        <dbReference type="ChEBI" id="CHEBI:57623"/>
        <dbReference type="ChEBI" id="CHEBI:73533"/>
        <dbReference type="ChEBI" id="CHEBI:456216"/>
        <dbReference type="EC" id="2.5.1.112"/>
    </reaction>
</comment>
<dbReference type="GO" id="GO:0052622">
    <property type="term" value="F:ATP/ADP dimethylallyltransferase activity"/>
    <property type="evidence" value="ECO:0007669"/>
    <property type="project" value="UniProtKB-EC"/>
</dbReference>
<evidence type="ECO:0000256" key="7">
    <source>
        <dbReference type="ARBA" id="ARBA00051744"/>
    </source>
</evidence>
<evidence type="ECO:0000256" key="8">
    <source>
        <dbReference type="ARBA" id="ARBA00052386"/>
    </source>
</evidence>
<accession>A0AAV6WSF5</accession>
<comment type="catalytic activity">
    <reaction evidence="7">
        <text>dimethylallyl diphosphate + ATP = N(6)-(dimethylallyl)adenosine 5'-triphosphate + diphosphate</text>
        <dbReference type="Rhea" id="RHEA:36331"/>
        <dbReference type="ChEBI" id="CHEBI:30616"/>
        <dbReference type="ChEBI" id="CHEBI:33019"/>
        <dbReference type="ChEBI" id="CHEBI:57623"/>
        <dbReference type="ChEBI" id="CHEBI:73532"/>
        <dbReference type="EC" id="2.5.1.112"/>
    </reaction>
</comment>
<dbReference type="GO" id="GO:0006400">
    <property type="term" value="P:tRNA modification"/>
    <property type="evidence" value="ECO:0007669"/>
    <property type="project" value="TreeGrafter"/>
</dbReference>
<evidence type="ECO:0000256" key="6">
    <source>
        <dbReference type="ARBA" id="ARBA00022946"/>
    </source>
</evidence>
<dbReference type="PANTHER" id="PTHR11088">
    <property type="entry name" value="TRNA DIMETHYLALLYLTRANSFERASE"/>
    <property type="match status" value="1"/>
</dbReference>
<sequence length="245" mass="27956">MTITFSATNQEGLMINKDHLIIPQHRHKDKVVVIMGVTGTGKTRLSIDLATFYKGLNIVTNKVTDEESRGVPHYLLRIVDPEIDFTVRDFDHHVLLTCEVITRRGQLPIISSGSNSYIKALVIDDVGFRSKYECCFLWVDVLIPIFHVYVSIRVDEMVDCGLGEEVKNFFDPKGDYARGIRHAIGVPEMDEFFRNECMVDGEARVELLEACIGHIKENTCKLACHQLQNILRLGELLEWRIHSLE</sequence>
<keyword evidence="6" id="KW-0809">Transit peptide</keyword>
<dbReference type="InterPro" id="IPR039657">
    <property type="entry name" value="Dimethylallyltransferase"/>
</dbReference>
<evidence type="ECO:0000313" key="12">
    <source>
        <dbReference type="Proteomes" id="UP000826271"/>
    </source>
</evidence>
<dbReference type="EC" id="2.5.1.112" evidence="10"/>
<dbReference type="AlphaFoldDB" id="A0AAV6WSF5"/>
<dbReference type="EMBL" id="WHWC01000012">
    <property type="protein sequence ID" value="KAG8373029.1"/>
    <property type="molecule type" value="Genomic_DNA"/>
</dbReference>
<dbReference type="Gene3D" id="3.40.50.300">
    <property type="entry name" value="P-loop containing nucleotide triphosphate hydrolases"/>
    <property type="match status" value="1"/>
</dbReference>
<dbReference type="Gene3D" id="1.10.287.890">
    <property type="entry name" value="Crystal structure of tRNA isopentenylpyrophosphate transferase (bh2366) domain"/>
    <property type="match status" value="1"/>
</dbReference>
<dbReference type="GO" id="GO:0005524">
    <property type="term" value="F:ATP binding"/>
    <property type="evidence" value="ECO:0007669"/>
    <property type="project" value="UniProtKB-KW"/>
</dbReference>
<comment type="caution">
    <text evidence="11">The sequence shown here is derived from an EMBL/GenBank/DDBJ whole genome shotgun (WGS) entry which is preliminary data.</text>
</comment>
<evidence type="ECO:0000256" key="3">
    <source>
        <dbReference type="ARBA" id="ARBA00022712"/>
    </source>
</evidence>
<dbReference type="PANTHER" id="PTHR11088:SF74">
    <property type="entry name" value="ADENYLATE ISOPENTENYLTRANSFERASE 5, CHLOROPLASTIC"/>
    <property type="match status" value="1"/>
</dbReference>
<keyword evidence="4" id="KW-0547">Nucleotide-binding</keyword>
<dbReference type="GO" id="GO:0005739">
    <property type="term" value="C:mitochondrion"/>
    <property type="evidence" value="ECO:0007669"/>
    <property type="project" value="TreeGrafter"/>
</dbReference>
<evidence type="ECO:0000256" key="4">
    <source>
        <dbReference type="ARBA" id="ARBA00022741"/>
    </source>
</evidence>
<dbReference type="GO" id="GO:0009824">
    <property type="term" value="F:AMP dimethylallyltransferase activity"/>
    <property type="evidence" value="ECO:0007669"/>
    <property type="project" value="UniProtKB-ARBA"/>
</dbReference>